<evidence type="ECO:0000256" key="2">
    <source>
        <dbReference type="SAM" id="Phobius"/>
    </source>
</evidence>
<name>A0A2I2FRM4_9EURO</name>
<feature type="transmembrane region" description="Helical" evidence="2">
    <location>
        <begin position="87"/>
        <end position="107"/>
    </location>
</feature>
<dbReference type="Pfam" id="PF03959">
    <property type="entry name" value="FSH1"/>
    <property type="match status" value="1"/>
</dbReference>
<evidence type="ECO:0000313" key="5">
    <source>
        <dbReference type="Proteomes" id="UP000234275"/>
    </source>
</evidence>
<dbReference type="EMBL" id="MSFO01000011">
    <property type="protein sequence ID" value="PLB43285.1"/>
    <property type="molecule type" value="Genomic_DNA"/>
</dbReference>
<keyword evidence="2" id="KW-1133">Transmembrane helix</keyword>
<dbReference type="GeneID" id="36555713"/>
<dbReference type="InterPro" id="IPR005645">
    <property type="entry name" value="FSH-like_dom"/>
</dbReference>
<evidence type="ECO:0000313" key="4">
    <source>
        <dbReference type="EMBL" id="PLB43285.1"/>
    </source>
</evidence>
<feature type="domain" description="Serine hydrolase" evidence="3">
    <location>
        <begin position="7"/>
        <end position="199"/>
    </location>
</feature>
<dbReference type="VEuPathDB" id="FungiDB:P170DRAFT_431242"/>
<dbReference type="Proteomes" id="UP000234275">
    <property type="component" value="Unassembled WGS sequence"/>
</dbReference>
<dbReference type="InterPro" id="IPR029058">
    <property type="entry name" value="AB_hydrolase_fold"/>
</dbReference>
<dbReference type="InterPro" id="IPR050593">
    <property type="entry name" value="LovG"/>
</dbReference>
<dbReference type="GO" id="GO:0019748">
    <property type="term" value="P:secondary metabolic process"/>
    <property type="evidence" value="ECO:0007669"/>
    <property type="project" value="TreeGrafter"/>
</dbReference>
<keyword evidence="5" id="KW-1185">Reference proteome</keyword>
<keyword evidence="2" id="KW-0472">Membrane</keyword>
<proteinExistence type="predicted"/>
<dbReference type="AlphaFoldDB" id="A0A2I2FRM4"/>
<gene>
    <name evidence="4" type="ORF">P170DRAFT_431242</name>
</gene>
<dbReference type="RefSeq" id="XP_024698587.1">
    <property type="nucleotide sequence ID" value="XM_024848014.1"/>
</dbReference>
<dbReference type="GO" id="GO:0005737">
    <property type="term" value="C:cytoplasm"/>
    <property type="evidence" value="ECO:0007669"/>
    <property type="project" value="TreeGrafter"/>
</dbReference>
<sequence>MGHRSHGQSGQKFYYKTRIFHAAIQKEILSLTNNPVEFVYLDAPICQIPGDHDTRIWAYGSYEEAEMRGLNDSIQLVMSVLKNKGPFLGIMGFSAGAALAVIIASLLESPDRHKEFNVQVQQPPLQFVVAYSGFMLAHPTHMSLYYPKIQVPILHLIGKLDCMIEESLTLRLAERCQIRKIRYFWGGHYIPRHPEIVSEIAGFIGDSFGSGLILKTGDYELPG</sequence>
<comment type="caution">
    <text evidence="4">The sequence shown here is derived from an EMBL/GenBank/DDBJ whole genome shotgun (WGS) entry which is preliminary data.</text>
</comment>
<evidence type="ECO:0000259" key="3">
    <source>
        <dbReference type="Pfam" id="PF03959"/>
    </source>
</evidence>
<protein>
    <recommendedName>
        <fullName evidence="3">Serine hydrolase domain-containing protein</fullName>
    </recommendedName>
</protein>
<evidence type="ECO:0000256" key="1">
    <source>
        <dbReference type="ARBA" id="ARBA00022801"/>
    </source>
</evidence>
<dbReference type="GO" id="GO:0005634">
    <property type="term" value="C:nucleus"/>
    <property type="evidence" value="ECO:0007669"/>
    <property type="project" value="TreeGrafter"/>
</dbReference>
<dbReference type="PANTHER" id="PTHR48070">
    <property type="entry name" value="ESTERASE OVCA2"/>
    <property type="match status" value="1"/>
</dbReference>
<reference evidence="4 5" key="1">
    <citation type="submission" date="2016-12" db="EMBL/GenBank/DDBJ databases">
        <title>The genomes of Aspergillus section Nigri reveals drivers in fungal speciation.</title>
        <authorList>
            <consortium name="DOE Joint Genome Institute"/>
            <person name="Vesth T.C."/>
            <person name="Nybo J."/>
            <person name="Theobald S."/>
            <person name="Brandl J."/>
            <person name="Frisvad J.C."/>
            <person name="Nielsen K.F."/>
            <person name="Lyhne E.K."/>
            <person name="Kogle M.E."/>
            <person name="Kuo A."/>
            <person name="Riley R."/>
            <person name="Clum A."/>
            <person name="Nolan M."/>
            <person name="Lipzen A."/>
            <person name="Salamov A."/>
            <person name="Henrissat B."/>
            <person name="Wiebenga A."/>
            <person name="De Vries R.P."/>
            <person name="Grigoriev I.V."/>
            <person name="Mortensen U.H."/>
            <person name="Andersen M.R."/>
            <person name="Baker S.E."/>
        </authorList>
    </citation>
    <scope>NUCLEOTIDE SEQUENCE [LARGE SCALE GENOMIC DNA]</scope>
    <source>
        <strain evidence="4 5">IBT 23096</strain>
    </source>
</reference>
<dbReference type="Gene3D" id="3.40.50.1820">
    <property type="entry name" value="alpha/beta hydrolase"/>
    <property type="match status" value="1"/>
</dbReference>
<dbReference type="STRING" id="1392250.A0A2I2FRM4"/>
<dbReference type="OrthoDB" id="2094269at2759"/>
<dbReference type="PANTHER" id="PTHR48070:SF6">
    <property type="entry name" value="ESTERASE OVCA2"/>
    <property type="match status" value="1"/>
</dbReference>
<dbReference type="GO" id="GO:0016787">
    <property type="term" value="F:hydrolase activity"/>
    <property type="evidence" value="ECO:0007669"/>
    <property type="project" value="UniProtKB-KW"/>
</dbReference>
<keyword evidence="2" id="KW-0812">Transmembrane</keyword>
<organism evidence="4 5">
    <name type="scientific">Aspergillus steynii IBT 23096</name>
    <dbReference type="NCBI Taxonomy" id="1392250"/>
    <lineage>
        <taxon>Eukaryota</taxon>
        <taxon>Fungi</taxon>
        <taxon>Dikarya</taxon>
        <taxon>Ascomycota</taxon>
        <taxon>Pezizomycotina</taxon>
        <taxon>Eurotiomycetes</taxon>
        <taxon>Eurotiomycetidae</taxon>
        <taxon>Eurotiales</taxon>
        <taxon>Aspergillaceae</taxon>
        <taxon>Aspergillus</taxon>
        <taxon>Aspergillus subgen. Circumdati</taxon>
    </lineage>
</organism>
<dbReference type="SUPFAM" id="SSF53474">
    <property type="entry name" value="alpha/beta-Hydrolases"/>
    <property type="match status" value="1"/>
</dbReference>
<keyword evidence="1" id="KW-0378">Hydrolase</keyword>
<accession>A0A2I2FRM4</accession>